<proteinExistence type="predicted"/>
<organism evidence="1">
    <name type="scientific">Tanacetum cinerariifolium</name>
    <name type="common">Dalmatian daisy</name>
    <name type="synonym">Chrysanthemum cinerariifolium</name>
    <dbReference type="NCBI Taxonomy" id="118510"/>
    <lineage>
        <taxon>Eukaryota</taxon>
        <taxon>Viridiplantae</taxon>
        <taxon>Streptophyta</taxon>
        <taxon>Embryophyta</taxon>
        <taxon>Tracheophyta</taxon>
        <taxon>Spermatophyta</taxon>
        <taxon>Magnoliopsida</taxon>
        <taxon>eudicotyledons</taxon>
        <taxon>Gunneridae</taxon>
        <taxon>Pentapetalae</taxon>
        <taxon>asterids</taxon>
        <taxon>campanulids</taxon>
        <taxon>Asterales</taxon>
        <taxon>Asteraceae</taxon>
        <taxon>Asteroideae</taxon>
        <taxon>Anthemideae</taxon>
        <taxon>Anthemidinae</taxon>
        <taxon>Tanacetum</taxon>
    </lineage>
</organism>
<sequence length="266" mass="29381">MAKIATNTALSKQLLGDDVNEDNMNERLGMLLIRKRRELAAQSRIKPMNKTQQRDFMRDFVKNQSASVYNQGCTMKQVKELSIVQLKHEFEYIQRTLERSNLLNFKRTTFRPTPTLEAPSAKGARQEVPQDVHAASLQVPASVPAAPSTTPAVSVLAAPSIHADVSVHAALTIAADVSVSTAPSVHANESRLDATQTASEHVFTEHTVDESTPSSSRTRRKQIAKKRVTPIVNVVDDALIKFDNASDSDDDPFPYAPVEFLYLTDL</sequence>
<dbReference type="AlphaFoldDB" id="A0A6L2L021"/>
<gene>
    <name evidence="1" type="ORF">Tci_026388</name>
</gene>
<name>A0A6L2L021_TANCI</name>
<evidence type="ECO:0000313" key="1">
    <source>
        <dbReference type="EMBL" id="GEU54410.1"/>
    </source>
</evidence>
<protein>
    <submittedName>
        <fullName evidence="1">Uncharacterized protein</fullName>
    </submittedName>
</protein>
<accession>A0A6L2L021</accession>
<comment type="caution">
    <text evidence="1">The sequence shown here is derived from an EMBL/GenBank/DDBJ whole genome shotgun (WGS) entry which is preliminary data.</text>
</comment>
<reference evidence="1" key="1">
    <citation type="journal article" date="2019" name="Sci. Rep.">
        <title>Draft genome of Tanacetum cinerariifolium, the natural source of mosquito coil.</title>
        <authorList>
            <person name="Yamashiro T."/>
            <person name="Shiraishi A."/>
            <person name="Satake H."/>
            <person name="Nakayama K."/>
        </authorList>
    </citation>
    <scope>NUCLEOTIDE SEQUENCE</scope>
</reference>
<dbReference type="EMBL" id="BKCJ010003327">
    <property type="protein sequence ID" value="GEU54410.1"/>
    <property type="molecule type" value="Genomic_DNA"/>
</dbReference>